<gene>
    <name evidence="1" type="ORF">SPARVUS_LOCUS6385941</name>
</gene>
<protein>
    <submittedName>
        <fullName evidence="1">Uncharacterized protein</fullName>
    </submittedName>
</protein>
<accession>A0ABN9D2L2</accession>
<name>A0ABN9D2L2_9NEOB</name>
<organism evidence="1 2">
    <name type="scientific">Staurois parvus</name>
    <dbReference type="NCBI Taxonomy" id="386267"/>
    <lineage>
        <taxon>Eukaryota</taxon>
        <taxon>Metazoa</taxon>
        <taxon>Chordata</taxon>
        <taxon>Craniata</taxon>
        <taxon>Vertebrata</taxon>
        <taxon>Euteleostomi</taxon>
        <taxon>Amphibia</taxon>
        <taxon>Batrachia</taxon>
        <taxon>Anura</taxon>
        <taxon>Neobatrachia</taxon>
        <taxon>Ranoidea</taxon>
        <taxon>Ranidae</taxon>
        <taxon>Staurois</taxon>
    </lineage>
</organism>
<comment type="caution">
    <text evidence="1">The sequence shown here is derived from an EMBL/GenBank/DDBJ whole genome shotgun (WGS) entry which is preliminary data.</text>
</comment>
<evidence type="ECO:0000313" key="1">
    <source>
        <dbReference type="EMBL" id="CAI9566518.1"/>
    </source>
</evidence>
<keyword evidence="2" id="KW-1185">Reference proteome</keyword>
<proteinExistence type="predicted"/>
<feature type="non-terminal residue" evidence="1">
    <location>
        <position position="63"/>
    </location>
</feature>
<sequence>MTLGRKGLTSGMIKELTLRFTVCCALLWLTVCVLYCKDTALHGCAQPSKAVCRSCQGRELFCL</sequence>
<dbReference type="Proteomes" id="UP001162483">
    <property type="component" value="Unassembled WGS sequence"/>
</dbReference>
<reference evidence="1" key="1">
    <citation type="submission" date="2023-05" db="EMBL/GenBank/DDBJ databases">
        <authorList>
            <person name="Stuckert A."/>
        </authorList>
    </citation>
    <scope>NUCLEOTIDE SEQUENCE</scope>
</reference>
<evidence type="ECO:0000313" key="2">
    <source>
        <dbReference type="Proteomes" id="UP001162483"/>
    </source>
</evidence>
<dbReference type="EMBL" id="CATNWA010014043">
    <property type="protein sequence ID" value="CAI9566518.1"/>
    <property type="molecule type" value="Genomic_DNA"/>
</dbReference>